<reference evidence="2 3" key="1">
    <citation type="submission" date="2012-04" db="EMBL/GenBank/DDBJ databases">
        <authorList>
            <person name="Weinstock G."/>
            <person name="Sodergren E."/>
            <person name="Lobos E.A."/>
            <person name="Fulton L."/>
            <person name="Fulton R."/>
            <person name="Courtney L."/>
            <person name="Fronick C."/>
            <person name="O'Laughlin M."/>
            <person name="Godfrey J."/>
            <person name="Wilson R.M."/>
            <person name="Miner T."/>
            <person name="Farmer C."/>
            <person name="Delehaunty K."/>
            <person name="Cordes M."/>
            <person name="Minx P."/>
            <person name="Tomlinson C."/>
            <person name="Chen J."/>
            <person name="Wollam A."/>
            <person name="Pepin K.H."/>
            <person name="Bhonagiri V."/>
            <person name="Zhang X."/>
            <person name="Suruliraj S."/>
            <person name="Warren W."/>
            <person name="Mitreva M."/>
            <person name="Mardis E.R."/>
            <person name="Wilson R.K."/>
        </authorList>
    </citation>
    <scope>NUCLEOTIDE SEQUENCE [LARGE SCALE GENOMIC DNA]</scope>
    <source>
        <strain evidence="2 3">505</strain>
    </source>
</reference>
<keyword evidence="1" id="KW-1133">Transmembrane helix</keyword>
<name>J7CWR7_ENTFC</name>
<gene>
    <name evidence="2" type="ORF">HMPREF1348_00877</name>
</gene>
<protein>
    <submittedName>
        <fullName evidence="2">Uncharacterized protein</fullName>
    </submittedName>
</protein>
<proteinExistence type="predicted"/>
<dbReference type="EMBL" id="AMBL01000019">
    <property type="protein sequence ID" value="EJY46542.1"/>
    <property type="molecule type" value="Genomic_DNA"/>
</dbReference>
<sequence>MTRIITIKEIKNIKNLKKSVSFVFLDKIIVQFYWLFHRLIKFELDLKTLIFK</sequence>
<dbReference type="AlphaFoldDB" id="J7CWR7"/>
<feature type="transmembrane region" description="Helical" evidence="1">
    <location>
        <begin position="20"/>
        <end position="36"/>
    </location>
</feature>
<keyword evidence="1" id="KW-0472">Membrane</keyword>
<comment type="caution">
    <text evidence="2">The sequence shown here is derived from an EMBL/GenBank/DDBJ whole genome shotgun (WGS) entry which is preliminary data.</text>
</comment>
<keyword evidence="1" id="KW-0812">Transmembrane</keyword>
<accession>J7CWR7</accession>
<evidence type="ECO:0000313" key="3">
    <source>
        <dbReference type="Proteomes" id="UP000006403"/>
    </source>
</evidence>
<evidence type="ECO:0000313" key="2">
    <source>
        <dbReference type="EMBL" id="EJY46542.1"/>
    </source>
</evidence>
<organism evidence="2 3">
    <name type="scientific">Enterococcus faecium 505</name>
    <dbReference type="NCBI Taxonomy" id="1134806"/>
    <lineage>
        <taxon>Bacteria</taxon>
        <taxon>Bacillati</taxon>
        <taxon>Bacillota</taxon>
        <taxon>Bacilli</taxon>
        <taxon>Lactobacillales</taxon>
        <taxon>Enterococcaceae</taxon>
        <taxon>Enterococcus</taxon>
    </lineage>
</organism>
<dbReference type="HOGENOM" id="CLU_3079620_0_0_9"/>
<evidence type="ECO:0000256" key="1">
    <source>
        <dbReference type="SAM" id="Phobius"/>
    </source>
</evidence>
<dbReference type="Proteomes" id="UP000006403">
    <property type="component" value="Unassembled WGS sequence"/>
</dbReference>